<evidence type="ECO:0000256" key="1">
    <source>
        <dbReference type="ARBA" id="ARBA00022737"/>
    </source>
</evidence>
<feature type="repeat" description="PPR" evidence="2">
    <location>
        <begin position="515"/>
        <end position="550"/>
    </location>
</feature>
<proteinExistence type="predicted"/>
<evidence type="ECO:0000313" key="5">
    <source>
        <dbReference type="Proteomes" id="UP001595075"/>
    </source>
</evidence>
<dbReference type="Proteomes" id="UP001595075">
    <property type="component" value="Unassembled WGS sequence"/>
</dbReference>
<sequence length="625" mass="71477">MPSTRLPVDGLWRCLCPAIESILGARYAPILQSRPILPTHNKTRRELNRPRTHLIHTTTRRRTQEGHGRIGGLHRESHVLLPKSTASITPVSGRQVRKPSIYKSREDLEREERQHEEWSGLSIPQLHDVLRKKRMERRTYTEVAELVEYLINIRGEKPALIHYDSLIRVNADAMLGSAVSIRNLLKDMEQSAVAPDSGLFHGALQALAVHPDYVLRAEIMQDMKERWLGLSPEGWHSLVVGLIRDRQYEVAMDKLDEMHSDGITVQPWLYDIVMFQLCEAEELDEAFILLKHRHENSRNEILPSVWYYLMDVFSSAFHYEGVKYIWKRRVEPEYMVLTDGMSIAILNLAARYFDTELATSAIRVLSGRHSALDAFHYEALLTAYAGAGDLKTAFRVLVIMTKAGIEPDPSTTRPLFQIISASKELAKKAWTELEALVEDGHTLPVAAPNVVLEAHLVLGEVEEAIELYKSLHEICDSGPNTETFNVLLQGAARQERKSLSLFLASEMRALKIKPDVITYDRLILACLQSEDDYEDAFKYLEEMVEVGADQPDGGWWMRRGTATLLINKCVKHSDTRAWDLLDEMERRGLSSFKLMDWVRQNWTGPERREDNDAQLARTMAAWKHS</sequence>
<reference evidence="4 5" key="1">
    <citation type="journal article" date="2024" name="Commun. Biol.">
        <title>Comparative genomic analysis of thermophilic fungi reveals convergent evolutionary adaptations and gene losses.</title>
        <authorList>
            <person name="Steindorff A.S."/>
            <person name="Aguilar-Pontes M.V."/>
            <person name="Robinson A.J."/>
            <person name="Andreopoulos B."/>
            <person name="LaButti K."/>
            <person name="Kuo A."/>
            <person name="Mondo S."/>
            <person name="Riley R."/>
            <person name="Otillar R."/>
            <person name="Haridas S."/>
            <person name="Lipzen A."/>
            <person name="Grimwood J."/>
            <person name="Schmutz J."/>
            <person name="Clum A."/>
            <person name="Reid I.D."/>
            <person name="Moisan M.C."/>
            <person name="Butler G."/>
            <person name="Nguyen T.T.M."/>
            <person name="Dewar K."/>
            <person name="Conant G."/>
            <person name="Drula E."/>
            <person name="Henrissat B."/>
            <person name="Hansel C."/>
            <person name="Singer S."/>
            <person name="Hutchinson M.I."/>
            <person name="de Vries R.P."/>
            <person name="Natvig D.O."/>
            <person name="Powell A.J."/>
            <person name="Tsang A."/>
            <person name="Grigoriev I.V."/>
        </authorList>
    </citation>
    <scope>NUCLEOTIDE SEQUENCE [LARGE SCALE GENOMIC DNA]</scope>
    <source>
        <strain evidence="4 5">CBS 494.80</strain>
    </source>
</reference>
<comment type="caution">
    <text evidence="4">The sequence shown here is derived from an EMBL/GenBank/DDBJ whole genome shotgun (WGS) entry which is preliminary data.</text>
</comment>
<dbReference type="InterPro" id="IPR002885">
    <property type="entry name" value="PPR_rpt"/>
</dbReference>
<keyword evidence="5" id="KW-1185">Reference proteome</keyword>
<feature type="repeat" description="PPR" evidence="2">
    <location>
        <begin position="373"/>
        <end position="407"/>
    </location>
</feature>
<dbReference type="PANTHER" id="PTHR47939">
    <property type="entry name" value="MEMBRANE-ASSOCIATED SALT-INDUCIBLE PROTEIN-LIKE"/>
    <property type="match status" value="1"/>
</dbReference>
<dbReference type="EMBL" id="JAZHXI010000018">
    <property type="protein sequence ID" value="KAL2061906.1"/>
    <property type="molecule type" value="Genomic_DNA"/>
</dbReference>
<dbReference type="Pfam" id="PF23276">
    <property type="entry name" value="TPR_24"/>
    <property type="match status" value="1"/>
</dbReference>
<feature type="domain" description="Pentatricopeptide repeat-containing protein-mitochondrial" evidence="3">
    <location>
        <begin position="339"/>
        <end position="470"/>
    </location>
</feature>
<evidence type="ECO:0000313" key="4">
    <source>
        <dbReference type="EMBL" id="KAL2061906.1"/>
    </source>
</evidence>
<dbReference type="Gene3D" id="1.25.40.10">
    <property type="entry name" value="Tetratricopeptide repeat domain"/>
    <property type="match status" value="2"/>
</dbReference>
<dbReference type="Pfam" id="PF01535">
    <property type="entry name" value="PPR"/>
    <property type="match status" value="1"/>
</dbReference>
<keyword evidence="1" id="KW-0677">Repeat</keyword>
<dbReference type="InterPro" id="IPR050667">
    <property type="entry name" value="PPR-containing_protein"/>
</dbReference>
<organism evidence="4 5">
    <name type="scientific">Oculimacula yallundae</name>
    <dbReference type="NCBI Taxonomy" id="86028"/>
    <lineage>
        <taxon>Eukaryota</taxon>
        <taxon>Fungi</taxon>
        <taxon>Dikarya</taxon>
        <taxon>Ascomycota</taxon>
        <taxon>Pezizomycotina</taxon>
        <taxon>Leotiomycetes</taxon>
        <taxon>Helotiales</taxon>
        <taxon>Ploettnerulaceae</taxon>
        <taxon>Oculimacula</taxon>
    </lineage>
</organism>
<dbReference type="PANTHER" id="PTHR47939:SF5">
    <property type="entry name" value="PENTACOTRIPEPTIDE-REPEAT REGION OF PRORP DOMAIN-CONTAINING PROTEIN"/>
    <property type="match status" value="1"/>
</dbReference>
<gene>
    <name evidence="4" type="ORF">VTL71DRAFT_7284</name>
</gene>
<evidence type="ECO:0000259" key="3">
    <source>
        <dbReference type="Pfam" id="PF23276"/>
    </source>
</evidence>
<dbReference type="InterPro" id="IPR011990">
    <property type="entry name" value="TPR-like_helical_dom_sf"/>
</dbReference>
<dbReference type="InterPro" id="IPR057027">
    <property type="entry name" value="TPR_mt"/>
</dbReference>
<evidence type="ECO:0000256" key="2">
    <source>
        <dbReference type="PROSITE-ProRule" id="PRU00708"/>
    </source>
</evidence>
<dbReference type="Pfam" id="PF13812">
    <property type="entry name" value="PPR_3"/>
    <property type="match status" value="1"/>
</dbReference>
<dbReference type="PROSITE" id="PS51375">
    <property type="entry name" value="PPR"/>
    <property type="match status" value="2"/>
</dbReference>
<accession>A0ABR4BXQ9</accession>
<protein>
    <recommendedName>
        <fullName evidence="3">Pentatricopeptide repeat-containing protein-mitochondrial domain-containing protein</fullName>
    </recommendedName>
</protein>
<name>A0ABR4BXQ9_9HELO</name>